<protein>
    <submittedName>
        <fullName evidence="8">Integral membrane protein</fullName>
    </submittedName>
</protein>
<feature type="transmembrane region" description="Helical" evidence="6">
    <location>
        <begin position="212"/>
        <end position="234"/>
    </location>
</feature>
<reference evidence="8" key="1">
    <citation type="journal article" date="2020" name="Stud. Mycol.">
        <title>101 Dothideomycetes genomes: a test case for predicting lifestyles and emergence of pathogens.</title>
        <authorList>
            <person name="Haridas S."/>
            <person name="Albert R."/>
            <person name="Binder M."/>
            <person name="Bloem J."/>
            <person name="Labutti K."/>
            <person name="Salamov A."/>
            <person name="Andreopoulos B."/>
            <person name="Baker S."/>
            <person name="Barry K."/>
            <person name="Bills G."/>
            <person name="Bluhm B."/>
            <person name="Cannon C."/>
            <person name="Castanera R."/>
            <person name="Culley D."/>
            <person name="Daum C."/>
            <person name="Ezra D."/>
            <person name="Gonzalez J."/>
            <person name="Henrissat B."/>
            <person name="Kuo A."/>
            <person name="Liang C."/>
            <person name="Lipzen A."/>
            <person name="Lutzoni F."/>
            <person name="Magnuson J."/>
            <person name="Mondo S."/>
            <person name="Nolan M."/>
            <person name="Ohm R."/>
            <person name="Pangilinan J."/>
            <person name="Park H.-J."/>
            <person name="Ramirez L."/>
            <person name="Alfaro M."/>
            <person name="Sun H."/>
            <person name="Tritt A."/>
            <person name="Yoshinaga Y."/>
            <person name="Zwiers L.-H."/>
            <person name="Turgeon B."/>
            <person name="Goodwin S."/>
            <person name="Spatafora J."/>
            <person name="Crous P."/>
            <person name="Grigoriev I."/>
        </authorList>
    </citation>
    <scope>NUCLEOTIDE SEQUENCE</scope>
    <source>
        <strain evidence="8">CBS 101060</strain>
    </source>
</reference>
<dbReference type="PANTHER" id="PTHR33048">
    <property type="entry name" value="PTH11-LIKE INTEGRAL MEMBRANE PROTEIN (AFU_ORTHOLOGUE AFUA_5G11245)"/>
    <property type="match status" value="1"/>
</dbReference>
<dbReference type="AlphaFoldDB" id="A0A9P4SGT7"/>
<dbReference type="Proteomes" id="UP000799429">
    <property type="component" value="Unassembled WGS sequence"/>
</dbReference>
<comment type="subcellular location">
    <subcellularLocation>
        <location evidence="1">Membrane</location>
        <topology evidence="1">Multi-pass membrane protein</topology>
    </subcellularLocation>
</comment>
<gene>
    <name evidence="8" type="ORF">M501DRAFT_927299</name>
</gene>
<comment type="similarity">
    <text evidence="5">Belongs to the SAT4 family.</text>
</comment>
<keyword evidence="9" id="KW-1185">Reference proteome</keyword>
<keyword evidence="4 6" id="KW-0472">Membrane</keyword>
<evidence type="ECO:0000313" key="9">
    <source>
        <dbReference type="Proteomes" id="UP000799429"/>
    </source>
</evidence>
<feature type="transmembrane region" description="Helical" evidence="6">
    <location>
        <begin position="246"/>
        <end position="268"/>
    </location>
</feature>
<dbReference type="EMBL" id="MU006090">
    <property type="protein sequence ID" value="KAF2842059.1"/>
    <property type="molecule type" value="Genomic_DNA"/>
</dbReference>
<dbReference type="GO" id="GO:0016020">
    <property type="term" value="C:membrane"/>
    <property type="evidence" value="ECO:0007669"/>
    <property type="project" value="UniProtKB-SubCell"/>
</dbReference>
<evidence type="ECO:0000256" key="1">
    <source>
        <dbReference type="ARBA" id="ARBA00004141"/>
    </source>
</evidence>
<keyword evidence="3 6" id="KW-1133">Transmembrane helix</keyword>
<name>A0A9P4SGT7_9PEZI</name>
<feature type="transmembrane region" description="Helical" evidence="6">
    <location>
        <begin position="99"/>
        <end position="122"/>
    </location>
</feature>
<evidence type="ECO:0000256" key="5">
    <source>
        <dbReference type="ARBA" id="ARBA00038359"/>
    </source>
</evidence>
<proteinExistence type="inferred from homology"/>
<evidence type="ECO:0000256" key="3">
    <source>
        <dbReference type="ARBA" id="ARBA00022989"/>
    </source>
</evidence>
<feature type="transmembrane region" description="Helical" evidence="6">
    <location>
        <begin position="134"/>
        <end position="157"/>
    </location>
</feature>
<feature type="transmembrane region" description="Helical" evidence="6">
    <location>
        <begin position="20"/>
        <end position="41"/>
    </location>
</feature>
<dbReference type="PANTHER" id="PTHR33048:SF114">
    <property type="entry name" value="MEMBRANE PROTEIN PTH11-LIKE, PUTATIVE (AFU_ORTHOLOGUE AFUA_7G06620)-RELATED"/>
    <property type="match status" value="1"/>
</dbReference>
<sequence length="400" mass="43613">MADPQAQQPPLNYESVGKTVNTICIVFGSVTTVVIALRLFTRFCVVKAVGPDDILITIATLLSWAFIAATIRSVDLGLGSHIGVVMLRGPENFMNYMQIVWLSSMFYNATLGFLKVSVLALYMRLGDRVLRKMAFVMVIIVSCQASANVFTCIFQCNPIKAAWDLSITDKVCVNINAFYLANAALNIATDLLTYTLPIRLVINLQVPRNQKIALGIMLCLGLFACISSIIRISFIPRMLTDPDATWAISGAMYWSVIETNIGICAASIPSFKALAKRYLPRILGSDYSGNGNSASAYGKKSNVSSNGHFQRLGPNGQPVKLRTLSVHNGGIHGPADYSGIKNGKGGVNVNIEQDAMSNSSEERLNVPQGRIQAKTEITTHVSNDDTSFYSHEEDKKYGVH</sequence>
<evidence type="ECO:0000256" key="2">
    <source>
        <dbReference type="ARBA" id="ARBA00022692"/>
    </source>
</evidence>
<dbReference type="InterPro" id="IPR052337">
    <property type="entry name" value="SAT4-like"/>
</dbReference>
<dbReference type="OrthoDB" id="444631at2759"/>
<dbReference type="InterPro" id="IPR049326">
    <property type="entry name" value="Rhodopsin_dom_fungi"/>
</dbReference>
<comment type="caution">
    <text evidence="8">The sequence shown here is derived from an EMBL/GenBank/DDBJ whole genome shotgun (WGS) entry which is preliminary data.</text>
</comment>
<organism evidence="8 9">
    <name type="scientific">Patellaria atrata CBS 101060</name>
    <dbReference type="NCBI Taxonomy" id="1346257"/>
    <lineage>
        <taxon>Eukaryota</taxon>
        <taxon>Fungi</taxon>
        <taxon>Dikarya</taxon>
        <taxon>Ascomycota</taxon>
        <taxon>Pezizomycotina</taxon>
        <taxon>Dothideomycetes</taxon>
        <taxon>Dothideomycetes incertae sedis</taxon>
        <taxon>Patellariales</taxon>
        <taxon>Patellariaceae</taxon>
        <taxon>Patellaria</taxon>
    </lineage>
</organism>
<feature type="transmembrane region" description="Helical" evidence="6">
    <location>
        <begin position="53"/>
        <end position="71"/>
    </location>
</feature>
<accession>A0A9P4SGT7</accession>
<evidence type="ECO:0000313" key="8">
    <source>
        <dbReference type="EMBL" id="KAF2842059.1"/>
    </source>
</evidence>
<feature type="domain" description="Rhodopsin" evidence="7">
    <location>
        <begin position="37"/>
        <end position="276"/>
    </location>
</feature>
<keyword evidence="2 6" id="KW-0812">Transmembrane</keyword>
<evidence type="ECO:0000259" key="7">
    <source>
        <dbReference type="Pfam" id="PF20684"/>
    </source>
</evidence>
<evidence type="ECO:0000256" key="4">
    <source>
        <dbReference type="ARBA" id="ARBA00023136"/>
    </source>
</evidence>
<dbReference type="Pfam" id="PF20684">
    <property type="entry name" value="Fung_rhodopsin"/>
    <property type="match status" value="1"/>
</dbReference>
<evidence type="ECO:0000256" key="6">
    <source>
        <dbReference type="SAM" id="Phobius"/>
    </source>
</evidence>
<feature type="transmembrane region" description="Helical" evidence="6">
    <location>
        <begin position="177"/>
        <end position="200"/>
    </location>
</feature>